<proteinExistence type="predicted"/>
<sequence>MTGPKLEVEKFTGENDFHLWRLKMKALLVHQGLDEALAEVTSPKKPRKISDDDLPDVLDRAHSAIILSLGDGVLREVGGETTAVGLWKKLEDLYTKKSMAKRLATKKKLYTLQMEEGSSIFDHIDAFNKIILDLEDINVKIDDEDKAMILLCSLPSSYEHLVDTLMYGRQSLSMVDVKETLSSKAASKKEASHGEGLTVRGRSEKRECGKGKKKISKSRPKNMKCFHCHKEGHFKKDCPERKYKNNEAKEKTGDAAVASEGQESDGYDSAGVLIVSDGASKGNWVLDSGCSFHMCPNKTFFKNYETYDGGIVVMGNDASCRVISRGTIKLKMLDGTIKELANVRHVPDLKRNLISLGMLDKIRCVIKLESGTLKVLKGSMVLMKGNLDNGLYVLQGSEVTGDVGVSNQNLNKTLLWHFRLGHMSERGLRELSKQGVLGEDKIEPLEFCKECVLGKSSRVKFSTGAHVSRGTLEYIHADLWGPAQTASLGRARYFLSLIYDHSRMVWVYVLKNKDEVFEHFKNWKTLIETQTNRKVKKLRTDNGLEFCNKRFEEFCSKHGIMRHRTVRYTPQQNGLAERMNRTLVDKVRCMLIHFKLPMSLRAEALSTACHIVNRSPSTGINFKTPYELWYGKPADYSSLKIFGCPAYAHIKQGKLEPRALKCIFLGYPKGVKGYKLWCTDMKPPKAIISRDVVFNEAEMLQHSKSRSEGGDKTDMEIHDTENEAASDQARSEDYQLVRDRVNRVIRPPSRYTYADLIAFALTAADDIATDEPRTYSEAINSDKAVEWIKAMDEEMMYLKKNHTWNLIERPANKRVVGCKWIYRINEGIPDVEPQRYKARLVAKDFTQKEGVDFTEVFSPVMRHASLRILLSLVALQDMHLEHMDVKTAFLHGERDEMIVMSQPEGYEDSKKADHVCHLKKSLYGLKQSPRLCYLRFDRFMSDHGFKRSSFDCCVYFKTIEGGDKIYLLLYVDDMLIACKEMEFINELKQQLSNTFEMKDLGAAKKIFGVQLKRDRKNGILSLTQHKYIRKVLEKFNMDKCKPVQTPLPSHFRLSCQQCPNSDAEKAEMNRFPYSSAVGCLMYAMVLTRPDLSHAVSVVSRYMANPGKDHWRAVIWILRYLAGTTGYGLIYGAEKYAEVSVEGYVDADYAGDLDKRRSLTEYTEAAEAIKESIWLRGMVTELGFKQKQITVHCDSQSAICLSKNQIHHEKTKHIDIKLHFVRLEISKGVIKLAKIHTDSNIADMLTKAVPGAKFEFCLNSAGICRV</sequence>
<accession>A0ACB8NV09</accession>
<name>A0ACB8NV09_CITSI</name>
<evidence type="ECO:0000313" key="2">
    <source>
        <dbReference type="Proteomes" id="UP000829398"/>
    </source>
</evidence>
<evidence type="ECO:0000313" key="1">
    <source>
        <dbReference type="EMBL" id="KAH9801687.1"/>
    </source>
</evidence>
<dbReference type="Proteomes" id="UP000829398">
    <property type="component" value="Chromosome 1"/>
</dbReference>
<organism evidence="1 2">
    <name type="scientific">Citrus sinensis</name>
    <name type="common">Sweet orange</name>
    <name type="synonym">Citrus aurantium var. sinensis</name>
    <dbReference type="NCBI Taxonomy" id="2711"/>
    <lineage>
        <taxon>Eukaryota</taxon>
        <taxon>Viridiplantae</taxon>
        <taxon>Streptophyta</taxon>
        <taxon>Embryophyta</taxon>
        <taxon>Tracheophyta</taxon>
        <taxon>Spermatophyta</taxon>
        <taxon>Magnoliopsida</taxon>
        <taxon>eudicotyledons</taxon>
        <taxon>Gunneridae</taxon>
        <taxon>Pentapetalae</taxon>
        <taxon>rosids</taxon>
        <taxon>malvids</taxon>
        <taxon>Sapindales</taxon>
        <taxon>Rutaceae</taxon>
        <taxon>Aurantioideae</taxon>
        <taxon>Citrus</taxon>
    </lineage>
</organism>
<keyword evidence="2" id="KW-1185">Reference proteome</keyword>
<protein>
    <submittedName>
        <fullName evidence="1">Uncharacterized protein</fullName>
    </submittedName>
</protein>
<gene>
    <name evidence="1" type="ORF">KPL71_001117</name>
</gene>
<reference evidence="2" key="1">
    <citation type="journal article" date="2023" name="Hortic. Res.">
        <title>A chromosome-level phased genome enabling allele-level studies in sweet orange: a case study on citrus Huanglongbing tolerance.</title>
        <authorList>
            <person name="Wu B."/>
            <person name="Yu Q."/>
            <person name="Deng Z."/>
            <person name="Duan Y."/>
            <person name="Luo F."/>
            <person name="Gmitter F. Jr."/>
        </authorList>
    </citation>
    <scope>NUCLEOTIDE SEQUENCE [LARGE SCALE GENOMIC DNA]</scope>
    <source>
        <strain evidence="2">cv. Valencia</strain>
    </source>
</reference>
<comment type="caution">
    <text evidence="1">The sequence shown here is derived from an EMBL/GenBank/DDBJ whole genome shotgun (WGS) entry which is preliminary data.</text>
</comment>
<dbReference type="EMBL" id="CM039170">
    <property type="protein sequence ID" value="KAH9801687.1"/>
    <property type="molecule type" value="Genomic_DNA"/>
</dbReference>